<proteinExistence type="predicted"/>
<keyword evidence="2" id="KW-0808">Transferase</keyword>
<dbReference type="PATRIC" id="fig|649747.3.peg.3196"/>
<dbReference type="STRING" id="649747.HMPREF0083_03525"/>
<dbReference type="PROSITE" id="PS51186">
    <property type="entry name" value="GNAT"/>
    <property type="match status" value="1"/>
</dbReference>
<protein>
    <submittedName>
        <fullName evidence="2">Acetyltransferase, GNAT family</fullName>
    </submittedName>
</protein>
<dbReference type="eggNOG" id="COG0454">
    <property type="taxonomic scope" value="Bacteria"/>
</dbReference>
<comment type="caution">
    <text evidence="2">The sequence shown here is derived from an EMBL/GenBank/DDBJ whole genome shotgun (WGS) entry which is preliminary data.</text>
</comment>
<dbReference type="InterPro" id="IPR016181">
    <property type="entry name" value="Acyl_CoA_acyltransferase"/>
</dbReference>
<dbReference type="GO" id="GO:0016747">
    <property type="term" value="F:acyltransferase activity, transferring groups other than amino-acyl groups"/>
    <property type="evidence" value="ECO:0007669"/>
    <property type="project" value="InterPro"/>
</dbReference>
<dbReference type="InterPro" id="IPR000182">
    <property type="entry name" value="GNAT_dom"/>
</dbReference>
<dbReference type="AlphaFoldDB" id="U1X081"/>
<dbReference type="Proteomes" id="UP000016511">
    <property type="component" value="Unassembled WGS sequence"/>
</dbReference>
<dbReference type="EMBL" id="AWSJ01000216">
    <property type="protein sequence ID" value="ERI08380.1"/>
    <property type="molecule type" value="Genomic_DNA"/>
</dbReference>
<organism evidence="2 3">
    <name type="scientific">Aneurinibacillus aneurinilyticus ATCC 12856</name>
    <dbReference type="NCBI Taxonomy" id="649747"/>
    <lineage>
        <taxon>Bacteria</taxon>
        <taxon>Bacillati</taxon>
        <taxon>Bacillota</taxon>
        <taxon>Bacilli</taxon>
        <taxon>Bacillales</taxon>
        <taxon>Paenibacillaceae</taxon>
        <taxon>Aneurinibacillus group</taxon>
        <taxon>Aneurinibacillus</taxon>
    </lineage>
</organism>
<dbReference type="CDD" id="cd04301">
    <property type="entry name" value="NAT_SF"/>
    <property type="match status" value="1"/>
</dbReference>
<accession>U1X081</accession>
<dbReference type="HOGENOM" id="CLU_116318_1_0_9"/>
<evidence type="ECO:0000313" key="3">
    <source>
        <dbReference type="Proteomes" id="UP000016511"/>
    </source>
</evidence>
<dbReference type="Gene3D" id="3.40.630.30">
    <property type="match status" value="1"/>
</dbReference>
<evidence type="ECO:0000313" key="2">
    <source>
        <dbReference type="EMBL" id="ERI08380.1"/>
    </source>
</evidence>
<keyword evidence="3" id="KW-1185">Reference proteome</keyword>
<name>U1X081_ANEAE</name>
<sequence>MNNKLRGEKEEFILMIRRASKEDANALSELSFRSKAYWGYNDAFMKACREDLKVTEEDINLSHVYVLEVYGKVVAFYSLVYDKEGAELRNFFVDPIGIGKGYGKYIWKHLIETAKCLGIEQFFIHSDPHAEGFYKKMGAMRIGEVQSTVFPDRKLPFMQAMVKP</sequence>
<feature type="domain" description="N-acetyltransferase" evidence="1">
    <location>
        <begin position="14"/>
        <end position="164"/>
    </location>
</feature>
<gene>
    <name evidence="2" type="ORF">HMPREF0083_03525</name>
</gene>
<reference evidence="2 3" key="1">
    <citation type="submission" date="2013-08" db="EMBL/GenBank/DDBJ databases">
        <authorList>
            <person name="Weinstock G."/>
            <person name="Sodergren E."/>
            <person name="Wylie T."/>
            <person name="Fulton L."/>
            <person name="Fulton R."/>
            <person name="Fronick C."/>
            <person name="O'Laughlin M."/>
            <person name="Godfrey J."/>
            <person name="Miner T."/>
            <person name="Herter B."/>
            <person name="Appelbaum E."/>
            <person name="Cordes M."/>
            <person name="Lek S."/>
            <person name="Wollam A."/>
            <person name="Pepin K.H."/>
            <person name="Palsikar V.B."/>
            <person name="Mitreva M."/>
            <person name="Wilson R.K."/>
        </authorList>
    </citation>
    <scope>NUCLEOTIDE SEQUENCE [LARGE SCALE GENOMIC DNA]</scope>
    <source>
        <strain evidence="2 3">ATCC 12856</strain>
    </source>
</reference>
<dbReference type="Pfam" id="PF00583">
    <property type="entry name" value="Acetyltransf_1"/>
    <property type="match status" value="1"/>
</dbReference>
<dbReference type="SUPFAM" id="SSF55729">
    <property type="entry name" value="Acyl-CoA N-acyltransferases (Nat)"/>
    <property type="match status" value="1"/>
</dbReference>
<evidence type="ECO:0000259" key="1">
    <source>
        <dbReference type="PROSITE" id="PS51186"/>
    </source>
</evidence>